<dbReference type="PRINTS" id="PR00504">
    <property type="entry name" value="CHROMODOMAIN"/>
</dbReference>
<dbReference type="InterPro" id="IPR000953">
    <property type="entry name" value="Chromo/chromo_shadow_dom"/>
</dbReference>
<dbReference type="PANTHER" id="PTHR46389">
    <property type="entry name" value="POLYCOMB GROUP PROTEIN PC"/>
    <property type="match status" value="1"/>
</dbReference>
<dbReference type="Gene3D" id="2.40.50.40">
    <property type="match status" value="1"/>
</dbReference>
<evidence type="ECO:0000256" key="3">
    <source>
        <dbReference type="ARBA" id="ARBA00023015"/>
    </source>
</evidence>
<dbReference type="InterPro" id="IPR017984">
    <property type="entry name" value="Chromo_dom_subgr"/>
</dbReference>
<dbReference type="GO" id="GO:0035102">
    <property type="term" value="C:PRC1 complex"/>
    <property type="evidence" value="ECO:0007669"/>
    <property type="project" value="TreeGrafter"/>
</dbReference>
<evidence type="ECO:0000259" key="6">
    <source>
        <dbReference type="PROSITE" id="PS50013"/>
    </source>
</evidence>
<dbReference type="Ensembl" id="ENSSTUT00000006977.1">
    <property type="protein sequence ID" value="ENSSTUP00000006565.1"/>
    <property type="gene ID" value="ENSSTUG00000003209.1"/>
</dbReference>
<dbReference type="PANTHER" id="PTHR46389:SF1">
    <property type="entry name" value="CHROMOBOX PROTEIN HOMOLOG 8"/>
    <property type="match status" value="1"/>
</dbReference>
<dbReference type="SUPFAM" id="SSF54160">
    <property type="entry name" value="Chromo domain-like"/>
    <property type="match status" value="1"/>
</dbReference>
<dbReference type="InterPro" id="IPR052458">
    <property type="entry name" value="PcG_PRC1-like_component"/>
</dbReference>
<keyword evidence="2" id="KW-0678">Repressor</keyword>
<evidence type="ECO:0000256" key="4">
    <source>
        <dbReference type="ARBA" id="ARBA00023163"/>
    </source>
</evidence>
<dbReference type="PROSITE" id="PS50013">
    <property type="entry name" value="CHROMO_2"/>
    <property type="match status" value="1"/>
</dbReference>
<keyword evidence="3" id="KW-0805">Transcription regulation</keyword>
<reference evidence="7" key="3">
    <citation type="submission" date="2025-09" db="UniProtKB">
        <authorList>
            <consortium name="Ensembl"/>
        </authorList>
    </citation>
    <scope>IDENTIFICATION</scope>
</reference>
<reference evidence="7" key="1">
    <citation type="submission" date="2021-04" db="EMBL/GenBank/DDBJ databases">
        <authorList>
            <consortium name="Wellcome Sanger Institute Data Sharing"/>
        </authorList>
    </citation>
    <scope>NUCLEOTIDE SEQUENCE [LARGE SCALE GENOMIC DNA]</scope>
</reference>
<proteinExistence type="predicted"/>
<keyword evidence="5" id="KW-0539">Nucleus</keyword>
<dbReference type="FunFam" id="2.40.50.40:FF:000006">
    <property type="entry name" value="Chromobox protein homolog 7"/>
    <property type="match status" value="1"/>
</dbReference>
<dbReference type="GO" id="GO:0003682">
    <property type="term" value="F:chromatin binding"/>
    <property type="evidence" value="ECO:0007669"/>
    <property type="project" value="TreeGrafter"/>
</dbReference>
<evidence type="ECO:0000256" key="5">
    <source>
        <dbReference type="ARBA" id="ARBA00023242"/>
    </source>
</evidence>
<dbReference type="InterPro" id="IPR023779">
    <property type="entry name" value="Chromodomain_CS"/>
</dbReference>
<dbReference type="InterPro" id="IPR023780">
    <property type="entry name" value="Chromo_domain"/>
</dbReference>
<keyword evidence="8" id="KW-1185">Reference proteome</keyword>
<sequence length="108" mass="12566">MELSAVGERVFAAESIIKQRIRRGRMEYLVKWKGWSKKYSTWEPEENILDARLFAAFEERSSGEQSAVSWRPRLDNVETVVVTDVTTNFLTVTIKESSTDKGFFKDKR</sequence>
<evidence type="ECO:0000313" key="8">
    <source>
        <dbReference type="Proteomes" id="UP000472277"/>
    </source>
</evidence>
<dbReference type="Proteomes" id="UP000472277">
    <property type="component" value="Chromosome 1"/>
</dbReference>
<accession>A0A673W3H8</accession>
<dbReference type="InterPro" id="IPR033773">
    <property type="entry name" value="CBX7_C"/>
</dbReference>
<dbReference type="Pfam" id="PF00385">
    <property type="entry name" value="Chromo"/>
    <property type="match status" value="1"/>
</dbReference>
<evidence type="ECO:0000256" key="2">
    <source>
        <dbReference type="ARBA" id="ARBA00022491"/>
    </source>
</evidence>
<dbReference type="PROSITE" id="PS00598">
    <property type="entry name" value="CHROMO_1"/>
    <property type="match status" value="1"/>
</dbReference>
<dbReference type="Pfam" id="PF17218">
    <property type="entry name" value="CBX7_C"/>
    <property type="match status" value="1"/>
</dbReference>
<dbReference type="GeneTree" id="ENSGT00940000158476"/>
<dbReference type="CDD" id="cd18627">
    <property type="entry name" value="CD_polycomb_like"/>
    <property type="match status" value="1"/>
</dbReference>
<name>A0A673W3H8_SALTR</name>
<protein>
    <submittedName>
        <fullName evidence="7">Chromobox homolog 8a (Pc class homolog, Drosophila)</fullName>
    </submittedName>
</protein>
<dbReference type="InterPro" id="IPR016197">
    <property type="entry name" value="Chromo-like_dom_sf"/>
</dbReference>
<dbReference type="AlphaFoldDB" id="A0A673W3H8"/>
<keyword evidence="4" id="KW-0804">Transcription</keyword>
<organism evidence="7 8">
    <name type="scientific">Salmo trutta</name>
    <name type="common">Brown trout</name>
    <dbReference type="NCBI Taxonomy" id="8032"/>
    <lineage>
        <taxon>Eukaryota</taxon>
        <taxon>Metazoa</taxon>
        <taxon>Chordata</taxon>
        <taxon>Craniata</taxon>
        <taxon>Vertebrata</taxon>
        <taxon>Euteleostomi</taxon>
        <taxon>Actinopterygii</taxon>
        <taxon>Neopterygii</taxon>
        <taxon>Teleostei</taxon>
        <taxon>Protacanthopterygii</taxon>
        <taxon>Salmoniformes</taxon>
        <taxon>Salmonidae</taxon>
        <taxon>Salmoninae</taxon>
        <taxon>Salmo</taxon>
    </lineage>
</organism>
<evidence type="ECO:0000313" key="7">
    <source>
        <dbReference type="Ensembl" id="ENSSTUP00000006565.1"/>
    </source>
</evidence>
<comment type="subcellular location">
    <subcellularLocation>
        <location evidence="1">Nucleus</location>
    </subcellularLocation>
</comment>
<reference evidence="7" key="2">
    <citation type="submission" date="2025-08" db="UniProtKB">
        <authorList>
            <consortium name="Ensembl"/>
        </authorList>
    </citation>
    <scope>IDENTIFICATION</scope>
</reference>
<gene>
    <name evidence="7" type="primary">CBX8</name>
    <name evidence="7" type="synonym">LOC115205473</name>
</gene>
<dbReference type="GO" id="GO:0000122">
    <property type="term" value="P:negative regulation of transcription by RNA polymerase II"/>
    <property type="evidence" value="ECO:0007669"/>
    <property type="project" value="TreeGrafter"/>
</dbReference>
<dbReference type="SMART" id="SM00298">
    <property type="entry name" value="CHROMO"/>
    <property type="match status" value="1"/>
</dbReference>
<evidence type="ECO:0000256" key="1">
    <source>
        <dbReference type="ARBA" id="ARBA00004123"/>
    </source>
</evidence>
<feature type="domain" description="Chromo" evidence="6">
    <location>
        <begin position="11"/>
        <end position="69"/>
    </location>
</feature>
<dbReference type="GO" id="GO:0000785">
    <property type="term" value="C:chromatin"/>
    <property type="evidence" value="ECO:0007669"/>
    <property type="project" value="TreeGrafter"/>
</dbReference>